<keyword evidence="8" id="KW-1185">Reference proteome</keyword>
<gene>
    <name evidence="3" type="ordered locus">HCH_02566</name>
    <name evidence="4" type="ordered locus">HCH_03400</name>
    <name evidence="5" type="ordered locus">HCH_03780</name>
    <name evidence="6" type="ordered locus">HCH_05476</name>
    <name evidence="7" type="ordered locus">HCH_05639</name>
</gene>
<dbReference type="EMBL" id="CP000155">
    <property type="protein sequence ID" value="ABC29366.1"/>
    <property type="molecule type" value="Genomic_DNA"/>
</dbReference>
<protein>
    <submittedName>
        <fullName evidence="4">Transposase and inactivated derivatives</fullName>
    </submittedName>
</protein>
<evidence type="ECO:0000313" key="5">
    <source>
        <dbReference type="EMBL" id="ABC30512.1"/>
    </source>
</evidence>
<sequence length="172" mass="19173">MRTAGWGKPALGGENVGPNPTDRGKKGTKKSLLVEAEGGPLGLVIAGANVNDHKLLEATLESIVVERPAPTVEARQHLCLDKGYDNVASEDVAARHDYIPHICRIGEEAQPADRHPSGKPRRWVVERTFGWLSKCRALLIRYDKKDSNYLGLLQLACGLLWFRRMWRLQGRQ</sequence>
<dbReference type="GO" id="GO:0004803">
    <property type="term" value="F:transposase activity"/>
    <property type="evidence" value="ECO:0007669"/>
    <property type="project" value="InterPro"/>
</dbReference>
<dbReference type="EMBL" id="CP000155">
    <property type="protein sequence ID" value="ABC30150.1"/>
    <property type="molecule type" value="Genomic_DNA"/>
</dbReference>
<proteinExistence type="predicted"/>
<evidence type="ECO:0000256" key="1">
    <source>
        <dbReference type="SAM" id="MobiDB-lite"/>
    </source>
</evidence>
<dbReference type="KEGG" id="hch:HCH_05476"/>
<dbReference type="EMBL" id="CP000155">
    <property type="protein sequence ID" value="ABC32297.1"/>
    <property type="molecule type" value="Genomic_DNA"/>
</dbReference>
<dbReference type="EMBL" id="CP000155">
    <property type="protein sequence ID" value="ABC30512.1"/>
    <property type="molecule type" value="Genomic_DNA"/>
</dbReference>
<feature type="region of interest" description="Disordered" evidence="1">
    <location>
        <begin position="1"/>
        <end position="28"/>
    </location>
</feature>
<evidence type="ECO:0000313" key="3">
    <source>
        <dbReference type="EMBL" id="ABC29366.1"/>
    </source>
</evidence>
<dbReference type="AlphaFoldDB" id="Q2SGS4"/>
<dbReference type="KEGG" id="hch:HCH_02566"/>
<dbReference type="HOGENOM" id="CLU_055261_1_4_6"/>
<dbReference type="PANTHER" id="PTHR30007">
    <property type="entry name" value="PHP DOMAIN PROTEIN"/>
    <property type="match status" value="1"/>
</dbReference>
<dbReference type="Proteomes" id="UP000000238">
    <property type="component" value="Chromosome"/>
</dbReference>
<evidence type="ECO:0000313" key="6">
    <source>
        <dbReference type="EMBL" id="ABC32139.1"/>
    </source>
</evidence>
<dbReference type="NCBIfam" id="NF033580">
    <property type="entry name" value="transpos_IS5_3"/>
    <property type="match status" value="1"/>
</dbReference>
<dbReference type="KEGG" id="hch:HCH_03400"/>
<dbReference type="STRING" id="349521.HCH_02566"/>
<dbReference type="GO" id="GO:0006313">
    <property type="term" value="P:DNA transposition"/>
    <property type="evidence" value="ECO:0007669"/>
    <property type="project" value="InterPro"/>
</dbReference>
<dbReference type="InterPro" id="IPR002559">
    <property type="entry name" value="Transposase_11"/>
</dbReference>
<dbReference type="GO" id="GO:0003677">
    <property type="term" value="F:DNA binding"/>
    <property type="evidence" value="ECO:0007669"/>
    <property type="project" value="InterPro"/>
</dbReference>
<dbReference type="EMBL" id="CP000155">
    <property type="protein sequence ID" value="ABC32139.1"/>
    <property type="molecule type" value="Genomic_DNA"/>
</dbReference>
<evidence type="ECO:0000313" key="7">
    <source>
        <dbReference type="EMBL" id="ABC32297.1"/>
    </source>
</evidence>
<reference evidence="4 8" key="1">
    <citation type="journal article" date="2005" name="Nucleic Acids Res.">
        <title>Genomic blueprint of Hahella chejuensis, a marine microbe producing an algicidal agent.</title>
        <authorList>
            <person name="Jeong H."/>
            <person name="Yim J.H."/>
            <person name="Lee C."/>
            <person name="Choi S.-H."/>
            <person name="Park Y.K."/>
            <person name="Yoon S.H."/>
            <person name="Hur C.-G."/>
            <person name="Kang H.-Y."/>
            <person name="Kim D."/>
            <person name="Lee H.H."/>
            <person name="Park K.H."/>
            <person name="Park S.-H."/>
            <person name="Park H.-S."/>
            <person name="Lee H.K."/>
            <person name="Oh T.K."/>
            <person name="Kim J.F."/>
        </authorList>
    </citation>
    <scope>NUCLEOTIDE SEQUENCE [LARGE SCALE GENOMIC DNA]</scope>
    <source>
        <strain evidence="4 8">KCTC 2396</strain>
    </source>
</reference>
<accession>Q2SGS4</accession>
<evidence type="ECO:0000313" key="4">
    <source>
        <dbReference type="EMBL" id="ABC30150.1"/>
    </source>
</evidence>
<dbReference type="PANTHER" id="PTHR30007:SF0">
    <property type="entry name" value="TRANSPOSASE"/>
    <property type="match status" value="1"/>
</dbReference>
<dbReference type="eggNOG" id="COG3293">
    <property type="taxonomic scope" value="Bacteria"/>
</dbReference>
<dbReference type="Pfam" id="PF01609">
    <property type="entry name" value="DDE_Tnp_1"/>
    <property type="match status" value="1"/>
</dbReference>
<dbReference type="KEGG" id="hch:HCH_03780"/>
<evidence type="ECO:0000259" key="2">
    <source>
        <dbReference type="Pfam" id="PF01609"/>
    </source>
</evidence>
<organism evidence="4 8">
    <name type="scientific">Hahella chejuensis (strain KCTC 2396)</name>
    <dbReference type="NCBI Taxonomy" id="349521"/>
    <lineage>
        <taxon>Bacteria</taxon>
        <taxon>Pseudomonadati</taxon>
        <taxon>Pseudomonadota</taxon>
        <taxon>Gammaproteobacteria</taxon>
        <taxon>Oceanospirillales</taxon>
        <taxon>Hahellaceae</taxon>
        <taxon>Hahella</taxon>
    </lineage>
</organism>
<feature type="domain" description="Transposase IS4-like" evidence="2">
    <location>
        <begin position="21"/>
        <end position="159"/>
    </location>
</feature>
<name>Q2SGS4_HAHCH</name>
<evidence type="ECO:0000313" key="8">
    <source>
        <dbReference type="Proteomes" id="UP000000238"/>
    </source>
</evidence>
<dbReference type="KEGG" id="hch:HCH_05639"/>